<protein>
    <recommendedName>
        <fullName evidence="1">Double-GTPase 2 domain-containing protein</fullName>
    </recommendedName>
</protein>
<evidence type="ECO:0000313" key="3">
    <source>
        <dbReference type="EMBL" id="SMY03746.1"/>
    </source>
</evidence>
<dbReference type="Pfam" id="PF19993">
    <property type="entry name" value="DO-GTPase2"/>
    <property type="match status" value="1"/>
</dbReference>
<dbReference type="AlphaFoldDB" id="A0A1D7W8Y6"/>
<reference evidence="2" key="1">
    <citation type="submission" date="2016-09" db="EMBL/GenBank/DDBJ databases">
        <title>Complete Genome Sequence of Brevibacterium aurantiacum SMQ-1335.</title>
        <authorList>
            <person name="de Melo A.G."/>
            <person name="Labrie S.J."/>
            <person name="Dumaresq J."/>
            <person name="Roberts R.J."/>
            <person name="Tremblay D.M."/>
            <person name="Moineau S."/>
        </authorList>
    </citation>
    <scope>NUCLEOTIDE SEQUENCE</scope>
    <source>
        <strain evidence="2">SMQ-1335</strain>
    </source>
</reference>
<accession>A0A2H1KVF1</accession>
<gene>
    <name evidence="3" type="ORF">BAURA86_03448</name>
    <name evidence="2" type="ORF">BLSMQ_3766</name>
</gene>
<dbReference type="RefSeq" id="WP_069601143.1">
    <property type="nucleotide sequence ID" value="NZ_CP017150.1"/>
</dbReference>
<reference evidence="3 5" key="3">
    <citation type="submission" date="2017-03" db="EMBL/GenBank/DDBJ databases">
        <authorList>
            <person name="Afonso C.L."/>
            <person name="Miller P.J."/>
            <person name="Scott M.A."/>
            <person name="Spackman E."/>
            <person name="Goraichik I."/>
            <person name="Dimitrov K.M."/>
            <person name="Suarez D.L."/>
            <person name="Swayne D.E."/>
        </authorList>
    </citation>
    <scope>NUCLEOTIDE SEQUENCE [LARGE SCALE GENOMIC DNA]</scope>
    <source>
        <strain evidence="3">8</strain>
        <strain evidence="5">8(6)</strain>
    </source>
</reference>
<evidence type="ECO:0000259" key="1">
    <source>
        <dbReference type="Pfam" id="PF19993"/>
    </source>
</evidence>
<dbReference type="CDD" id="cd00882">
    <property type="entry name" value="Ras_like_GTPase"/>
    <property type="match status" value="1"/>
</dbReference>
<feature type="domain" description="Double-GTPase 2" evidence="1">
    <location>
        <begin position="100"/>
        <end position="300"/>
    </location>
</feature>
<evidence type="ECO:0000313" key="2">
    <source>
        <dbReference type="EMBL" id="AOP55464.1"/>
    </source>
</evidence>
<dbReference type="InterPro" id="IPR045528">
    <property type="entry name" value="DO-GTPase2"/>
</dbReference>
<evidence type="ECO:0000313" key="4">
    <source>
        <dbReference type="Proteomes" id="UP000094793"/>
    </source>
</evidence>
<dbReference type="PATRIC" id="fig|1703.10.peg.3883"/>
<dbReference type="EMBL" id="CP017150">
    <property type="protein sequence ID" value="AOP55464.1"/>
    <property type="molecule type" value="Genomic_DNA"/>
</dbReference>
<reference evidence="4" key="2">
    <citation type="submission" date="2016-09" db="EMBL/GenBank/DDBJ databases">
        <title>Complete Genome Sequence of Brevibacterium linens SMQ-1335.</title>
        <authorList>
            <person name="de Melo A.G."/>
            <person name="Labrie S.J."/>
            <person name="Dumaresq J."/>
            <person name="Roberts R.J."/>
            <person name="Tremblay D.M."/>
            <person name="Moineau S."/>
        </authorList>
    </citation>
    <scope>NUCLEOTIDE SEQUENCE [LARGE SCALE GENOMIC DNA]</scope>
    <source>
        <strain evidence="4">SMQ-1335</strain>
    </source>
</reference>
<name>A0A1D7W8Y6_BREAU</name>
<organism evidence="2 4">
    <name type="scientific">Brevibacterium aurantiacum</name>
    <dbReference type="NCBI Taxonomy" id="273384"/>
    <lineage>
        <taxon>Bacteria</taxon>
        <taxon>Bacillati</taxon>
        <taxon>Actinomycetota</taxon>
        <taxon>Actinomycetes</taxon>
        <taxon>Micrococcales</taxon>
        <taxon>Brevibacteriaceae</taxon>
        <taxon>Brevibacterium</taxon>
    </lineage>
</organism>
<sequence length="392" mass="42812">MSKCPLCFTQLNSDEYAFTVRGTGNPGVENPVASDYAGYQVLQEGMIKLSRPEGDAAWYPNPGRTLMESEAPAGTDIESEVCPECYFPLPDGWRQAGVTCIGLSGARASGKSLYIAVLVKALSQYMVSRGTRLVPVNESTRDDYSKIYEEQLFVEQEVLNTTVPAKNSTVRLRPLIYSLGLINGKRQYLVLRDVAGEELENLPAPAERLHLSFLSRADGIIFMFDPLAVDAVRRRLQDLVPAQIRTIGDPAVVLNNLQILSQGTLGSGRFAVALSKFDALQHLRNVDDAQWSPIMSNPGAGFMRQTSDGGPFDENDSQLVSAEVRSLLKLIGGEEIVTQVRNPHSGQVVPHRFFATSSLGEPPEGSSLSRLGIAPYRVLDPVLWILAENGAM</sequence>
<accession>A0A1D7W8Y6</accession>
<dbReference type="Proteomes" id="UP000234300">
    <property type="component" value="Unassembled WGS sequence"/>
</dbReference>
<dbReference type="EMBL" id="FXZI01000016">
    <property type="protein sequence ID" value="SMY03746.1"/>
    <property type="molecule type" value="Genomic_DNA"/>
</dbReference>
<evidence type="ECO:0000313" key="5">
    <source>
        <dbReference type="Proteomes" id="UP000234300"/>
    </source>
</evidence>
<proteinExistence type="predicted"/>
<dbReference type="Proteomes" id="UP000094793">
    <property type="component" value="Chromosome"/>
</dbReference>
<dbReference type="KEGG" id="blin:BLSMQ_3766"/>